<evidence type="ECO:0000313" key="5">
    <source>
        <dbReference type="EMBL" id="NMO05259.1"/>
    </source>
</evidence>
<dbReference type="AlphaFoldDB" id="A0A848L3F2"/>
<reference evidence="5 6" key="1">
    <citation type="submission" date="2020-04" db="EMBL/GenBank/DDBJ databases">
        <title>Gordonia sp. nov. TBRC 11910.</title>
        <authorList>
            <person name="Suriyachadkun C."/>
        </authorList>
    </citation>
    <scope>NUCLEOTIDE SEQUENCE [LARGE SCALE GENOMIC DNA]</scope>
    <source>
        <strain evidence="5 6">TBRC 11910</strain>
    </source>
</reference>
<evidence type="ECO:0000259" key="3">
    <source>
        <dbReference type="Pfam" id="PF14361"/>
    </source>
</evidence>
<evidence type="ECO:0000259" key="2">
    <source>
        <dbReference type="Pfam" id="PF13556"/>
    </source>
</evidence>
<dbReference type="Proteomes" id="UP000550729">
    <property type="component" value="Unassembled WGS sequence"/>
</dbReference>
<evidence type="ECO:0000313" key="6">
    <source>
        <dbReference type="Proteomes" id="UP000550729"/>
    </source>
</evidence>
<dbReference type="Pfam" id="PF13556">
    <property type="entry name" value="HTH_30"/>
    <property type="match status" value="1"/>
</dbReference>
<dbReference type="InterPro" id="IPR025736">
    <property type="entry name" value="PucR_C-HTH_dom"/>
</dbReference>
<dbReference type="InterPro" id="IPR042070">
    <property type="entry name" value="PucR_C-HTH_sf"/>
</dbReference>
<evidence type="ECO:0000259" key="4">
    <source>
        <dbReference type="Pfam" id="PF17853"/>
    </source>
</evidence>
<evidence type="ECO:0000256" key="1">
    <source>
        <dbReference type="ARBA" id="ARBA00006754"/>
    </source>
</evidence>
<dbReference type="InterPro" id="IPR051448">
    <property type="entry name" value="CdaR-like_regulators"/>
</dbReference>
<sequence>MLMGDGDQDSQVSDTAAAIVSALGERLTEVSRSIQRTLADEIDELRDDPQLFALLGASVEGNVETIFGALAYKIPIERVEPPTAAFEYARRLAQRGIPVNALVRAYRLGQRALLKIILTEIRDFGVPPTIELDVFERTMTVTSGYVDWISQQVVDVYEQERDHWLESQNGVRTVRVKELLGGTDVDLDAAETAIRYPLRRVHLALVLWFPDSDRGDDLIRLERFFRELTASFETQGSAMFIAADRVSGWGWIPLTEATADGVVGRIGEFASAAVDAPFVAIGTPLPGVAGFRRSHRQAQNARTVAIASGSPVSAAGDPGLSAAALLSDRLPEAKTWVCEVLGGLAVDSDNDARLRETLRVFLGAGASYKGAARALNLHFNSVKYRVDRAIERRGRPIGDDRLDVEIALLICRWFGTTVLESGQP</sequence>
<name>A0A848L3F2_9ACTN</name>
<organism evidence="5 6">
    <name type="scientific">Gordonia asplenii</name>
    <dbReference type="NCBI Taxonomy" id="2725283"/>
    <lineage>
        <taxon>Bacteria</taxon>
        <taxon>Bacillati</taxon>
        <taxon>Actinomycetota</taxon>
        <taxon>Actinomycetes</taxon>
        <taxon>Mycobacteriales</taxon>
        <taxon>Gordoniaceae</taxon>
        <taxon>Gordonia</taxon>
    </lineage>
</organism>
<dbReference type="InterPro" id="IPR041522">
    <property type="entry name" value="CdaR_GGDEF"/>
</dbReference>
<comment type="caution">
    <text evidence="5">The sequence shown here is derived from an EMBL/GenBank/DDBJ whole genome shotgun (WGS) entry which is preliminary data.</text>
</comment>
<proteinExistence type="inferred from homology"/>
<dbReference type="RefSeq" id="WP_170197763.1">
    <property type="nucleotide sequence ID" value="NZ_JABBNB010000059.1"/>
</dbReference>
<keyword evidence="6" id="KW-1185">Reference proteome</keyword>
<dbReference type="Pfam" id="PF17853">
    <property type="entry name" value="GGDEF_2"/>
    <property type="match status" value="1"/>
</dbReference>
<dbReference type="EMBL" id="JABBNB010000059">
    <property type="protein sequence ID" value="NMO05259.1"/>
    <property type="molecule type" value="Genomic_DNA"/>
</dbReference>
<dbReference type="PANTHER" id="PTHR33744:SF1">
    <property type="entry name" value="DNA-BINDING TRANSCRIPTIONAL ACTIVATOR ADER"/>
    <property type="match status" value="1"/>
</dbReference>
<dbReference type="Pfam" id="PF14361">
    <property type="entry name" value="RsbRD_N"/>
    <property type="match status" value="1"/>
</dbReference>
<feature type="domain" description="RsbT co-antagonist protein RsbRD N-terminal" evidence="3">
    <location>
        <begin position="30"/>
        <end position="169"/>
    </location>
</feature>
<comment type="similarity">
    <text evidence="1">Belongs to the CdaR family.</text>
</comment>
<dbReference type="InterPro" id="IPR025751">
    <property type="entry name" value="RsbRD_N_dom"/>
</dbReference>
<feature type="domain" description="PucR C-terminal helix-turn-helix" evidence="2">
    <location>
        <begin position="354"/>
        <end position="410"/>
    </location>
</feature>
<protein>
    <submittedName>
        <fullName evidence="5">PucR family transcriptional regulator</fullName>
    </submittedName>
</protein>
<gene>
    <name evidence="5" type="ORF">HH308_28975</name>
</gene>
<accession>A0A848L3F2</accession>
<dbReference type="PANTHER" id="PTHR33744">
    <property type="entry name" value="CARBOHYDRATE DIACID REGULATOR"/>
    <property type="match status" value="1"/>
</dbReference>
<feature type="domain" description="CdaR GGDEF-like" evidence="4">
    <location>
        <begin position="182"/>
        <end position="303"/>
    </location>
</feature>
<dbReference type="Gene3D" id="1.10.10.2840">
    <property type="entry name" value="PucR C-terminal helix-turn-helix domain"/>
    <property type="match status" value="1"/>
</dbReference>